<evidence type="ECO:0000313" key="2">
    <source>
        <dbReference type="EMBL" id="MDR7165884.1"/>
    </source>
</evidence>
<dbReference type="EMBL" id="JAVDWN010000020">
    <property type="protein sequence ID" value="MDR7165884.1"/>
    <property type="molecule type" value="Genomic_DNA"/>
</dbReference>
<feature type="chain" id="PRO_5043779300" description="Pyrrolo-quinoline quinone" evidence="1">
    <location>
        <begin position="26"/>
        <end position="403"/>
    </location>
</feature>
<protein>
    <recommendedName>
        <fullName evidence="4">Pyrrolo-quinoline quinone</fullName>
    </recommendedName>
</protein>
<dbReference type="Proteomes" id="UP001262032">
    <property type="component" value="Unassembled WGS sequence"/>
</dbReference>
<name>A0AAW8NHF6_PSEOX</name>
<comment type="caution">
    <text evidence="2">The sequence shown here is derived from an EMBL/GenBank/DDBJ whole genome shotgun (WGS) entry which is preliminary data.</text>
</comment>
<evidence type="ECO:0000313" key="3">
    <source>
        <dbReference type="Proteomes" id="UP001262032"/>
    </source>
</evidence>
<evidence type="ECO:0008006" key="4">
    <source>
        <dbReference type="Google" id="ProtNLM"/>
    </source>
</evidence>
<dbReference type="AlphaFoldDB" id="A0AAW8NHF6"/>
<organism evidence="2 3">
    <name type="scientific">Pseudarthrobacter oxydans</name>
    <name type="common">Arthrobacter oxydans</name>
    <dbReference type="NCBI Taxonomy" id="1671"/>
    <lineage>
        <taxon>Bacteria</taxon>
        <taxon>Bacillati</taxon>
        <taxon>Actinomycetota</taxon>
        <taxon>Actinomycetes</taxon>
        <taxon>Micrococcales</taxon>
        <taxon>Micrococcaceae</taxon>
        <taxon>Pseudarthrobacter</taxon>
    </lineage>
</organism>
<sequence length="403" mass="40950">MYKHYSWVMVTALSAPALLLLSACSGGGSGVGAQRVEVGEPLTRAVSSPGREDYFPGFRPVSSVSVDSAPKGSGSAFTGSVFPAGGRENLSFYGFNSSGTRWRIDTNPSCVGTVLTSVNGEPSIVILDSDARTDGKGPVSVTVATAFAVDDGEKLWGPTEVPGPSTGGLIFANTPKGLTAEKAPGTVLDADTGAVVDLNAQTGTALYEHHGTVLIGDGPALSAIDAGTGQVLWDSSDLRRPPGADPEAQTLFRGSYGPSSGGVVVLEWTAGGGSSVPVVYDLQTGKELAQASGTPAGIARVDAATGTVLFTARQPSGDHVLQAVRPEAGLLWSKAAKDAEVLAAGHGAVYARLNGTSAKMDLESGAILDSGEFVLPEAVLADGSALFPTRESSTGYVLAEPEP</sequence>
<evidence type="ECO:0000256" key="1">
    <source>
        <dbReference type="SAM" id="SignalP"/>
    </source>
</evidence>
<dbReference type="SUPFAM" id="SSF50998">
    <property type="entry name" value="Quinoprotein alcohol dehydrogenase-like"/>
    <property type="match status" value="1"/>
</dbReference>
<gene>
    <name evidence="2" type="ORF">J2X12_003938</name>
</gene>
<reference evidence="2" key="1">
    <citation type="submission" date="2023-07" db="EMBL/GenBank/DDBJ databases">
        <title>Sorghum-associated microbial communities from plants grown in Nebraska, USA.</title>
        <authorList>
            <person name="Schachtman D."/>
        </authorList>
    </citation>
    <scope>NUCLEOTIDE SEQUENCE</scope>
    <source>
        <strain evidence="2">BE261</strain>
    </source>
</reference>
<dbReference type="PROSITE" id="PS51257">
    <property type="entry name" value="PROKAR_LIPOPROTEIN"/>
    <property type="match status" value="1"/>
</dbReference>
<proteinExistence type="predicted"/>
<dbReference type="RefSeq" id="WP_139031064.1">
    <property type="nucleotide sequence ID" value="NZ_JAVDWN010000020.1"/>
</dbReference>
<accession>A0AAW8NHF6</accession>
<keyword evidence="1" id="KW-0732">Signal</keyword>
<dbReference type="InterPro" id="IPR011047">
    <property type="entry name" value="Quinoprotein_ADH-like_sf"/>
</dbReference>
<feature type="signal peptide" evidence="1">
    <location>
        <begin position="1"/>
        <end position="25"/>
    </location>
</feature>